<gene>
    <name evidence="1" type="ORF">Airi01_082590</name>
</gene>
<organism evidence="1 2">
    <name type="scientific">Actinoallomurus iriomotensis</name>
    <dbReference type="NCBI Taxonomy" id="478107"/>
    <lineage>
        <taxon>Bacteria</taxon>
        <taxon>Bacillati</taxon>
        <taxon>Actinomycetota</taxon>
        <taxon>Actinomycetes</taxon>
        <taxon>Streptosporangiales</taxon>
        <taxon>Thermomonosporaceae</taxon>
        <taxon>Actinoallomurus</taxon>
    </lineage>
</organism>
<dbReference type="Proteomes" id="UP001165135">
    <property type="component" value="Unassembled WGS sequence"/>
</dbReference>
<sequence length="180" mass="18717">MTVEKRGRRRDLAGPASTIALCLTVAAGFVVTTNALVHSGAAGCPPTPPREGRLGQQGRYRATDAKLLISGTPRSLVVCRYEGSEITGWNLGLRSGVSVERRDVARVVERVSGASLEPGDHSCPSWASTRLTTLTAGYADAPDLVVSISDGCGTLGNGTLRGYFASGAARSALFSALPRS</sequence>
<name>A0A9W6RTP9_9ACTN</name>
<dbReference type="RefSeq" id="WP_285632322.1">
    <property type="nucleotide sequence ID" value="NZ_BSTJ01000013.1"/>
</dbReference>
<proteinExistence type="predicted"/>
<evidence type="ECO:0000313" key="1">
    <source>
        <dbReference type="EMBL" id="GLY79992.1"/>
    </source>
</evidence>
<evidence type="ECO:0000313" key="2">
    <source>
        <dbReference type="Proteomes" id="UP001165135"/>
    </source>
</evidence>
<comment type="caution">
    <text evidence="1">The sequence shown here is derived from an EMBL/GenBank/DDBJ whole genome shotgun (WGS) entry which is preliminary data.</text>
</comment>
<accession>A0A9W6RTP9</accession>
<dbReference type="EMBL" id="BSTJ01000013">
    <property type="protein sequence ID" value="GLY79992.1"/>
    <property type="molecule type" value="Genomic_DNA"/>
</dbReference>
<dbReference type="AlphaFoldDB" id="A0A9W6RTP9"/>
<protein>
    <submittedName>
        <fullName evidence="1">Uncharacterized protein</fullName>
    </submittedName>
</protein>
<reference evidence="1" key="1">
    <citation type="submission" date="2023-03" db="EMBL/GenBank/DDBJ databases">
        <title>Actinoallomurus iriomotensis NBRC 103681.</title>
        <authorList>
            <person name="Ichikawa N."/>
            <person name="Sato H."/>
            <person name="Tonouchi N."/>
        </authorList>
    </citation>
    <scope>NUCLEOTIDE SEQUENCE</scope>
    <source>
        <strain evidence="1">NBRC 103681</strain>
    </source>
</reference>